<gene>
    <name evidence="1" type="ORF">KSU1_C1512</name>
</gene>
<reference evidence="1 2" key="1">
    <citation type="journal article" date="2012" name="FEBS Lett.">
        <title>Anammox organism KSU-1 expresses a NirK-type copper-containing nitrite reductase instead of a NirS-type with cytochrome cd1.</title>
        <authorList>
            <person name="Hira D."/>
            <person name="Toh H."/>
            <person name="Migita C.T."/>
            <person name="Okubo H."/>
            <person name="Nishiyama T."/>
            <person name="Hattori M."/>
            <person name="Furukawa K."/>
            <person name="Fujii T."/>
        </authorList>
    </citation>
    <scope>NUCLEOTIDE SEQUENCE [LARGE SCALE GENOMIC DNA]</scope>
</reference>
<evidence type="ECO:0008006" key="3">
    <source>
        <dbReference type="Google" id="ProtNLM"/>
    </source>
</evidence>
<dbReference type="STRING" id="247490.KSU1_C1512"/>
<evidence type="ECO:0000313" key="1">
    <source>
        <dbReference type="EMBL" id="GAB63108.1"/>
    </source>
</evidence>
<protein>
    <recommendedName>
        <fullName evidence="3">Phage tail tape measure protein</fullName>
    </recommendedName>
</protein>
<sequence>MSQRVEVIIGCINDARKALQEVTSSFQSFVAKIAVWNYSLRSAYQGVEKVLDILVVKTADVGDSLYKMSQKTGISVEELYKLKSIAELSDVSLDELAVTFGVFSKNLLDAKTKAGDASTIFKALGIDTAKPLNQILYDLAKRFSEMQGGEEKMALAMQLFGRNGQNIIPVLNDLASGMDNITSAFTEESAQAASVFNDNITTLKRNLEEFSFVIGNELIPKLNTLFDVLNSKAVKSLAPLLHGFAAIGLINKGINTALDYTLGKEIPEINPPIESHERKIPPPDVMSEKKTQQMANERRKWMEWEWAYADTVDRAGQEILDSYEKRDRAVREHTQTLQAAREAEINLQLKEIDLAEQEFRISKAGAAQERIRLNEELLRIQAEYLAQLDKIKDPASWYAQKNAIDQTKESLVQLNFVLKEQTGTFGDGLLQGINAFTNELNTAFQHGVDFAGQSAQAIESVFSDVLFDAMRGELQSFGDYWRNFSQSIMRMISEMVVKMLMMKALMAMGFGAMGSGAGVAMGTMGTTSPASAYFHKGGYIPRFHAGGLLGDEVPAILQKGEYVVSRKGVEGVGVDTLDRINRGKGVPASAPERAPTIINHITVQAMDAESFAVFAQKNKGILANAVMSSANNNHPIRRGR</sequence>
<dbReference type="Proteomes" id="UP000002985">
    <property type="component" value="Unassembled WGS sequence"/>
</dbReference>
<keyword evidence="2" id="KW-1185">Reference proteome</keyword>
<dbReference type="OrthoDB" id="292050at2"/>
<evidence type="ECO:0000313" key="2">
    <source>
        <dbReference type="Proteomes" id="UP000002985"/>
    </source>
</evidence>
<dbReference type="AlphaFoldDB" id="I3IN13"/>
<proteinExistence type="predicted"/>
<accession>I3IN13</accession>
<dbReference type="EMBL" id="BAFH01000003">
    <property type="protein sequence ID" value="GAB63108.1"/>
    <property type="molecule type" value="Genomic_DNA"/>
</dbReference>
<organism evidence="1 2">
    <name type="scientific">Candidatus Jettenia caeni</name>
    <dbReference type="NCBI Taxonomy" id="247490"/>
    <lineage>
        <taxon>Bacteria</taxon>
        <taxon>Pseudomonadati</taxon>
        <taxon>Planctomycetota</taxon>
        <taxon>Candidatus Brocadiia</taxon>
        <taxon>Candidatus Brocadiales</taxon>
        <taxon>Candidatus Brocadiaceae</taxon>
        <taxon>Candidatus Jettenia</taxon>
    </lineage>
</organism>
<dbReference type="eggNOG" id="COG5283">
    <property type="taxonomic scope" value="Bacteria"/>
</dbReference>
<name>I3IN13_9BACT</name>
<comment type="caution">
    <text evidence="1">The sequence shown here is derived from an EMBL/GenBank/DDBJ whole genome shotgun (WGS) entry which is preliminary data.</text>
</comment>